<dbReference type="Proteomes" id="UP001060215">
    <property type="component" value="Chromosome 3"/>
</dbReference>
<protein>
    <submittedName>
        <fullName evidence="1">Kinesin-like protein KIN-14R</fullName>
    </submittedName>
</protein>
<gene>
    <name evidence="1" type="ORF">LOK49_LG02G02786</name>
</gene>
<evidence type="ECO:0000313" key="1">
    <source>
        <dbReference type="EMBL" id="KAI8026438.1"/>
    </source>
</evidence>
<keyword evidence="2" id="KW-1185">Reference proteome</keyword>
<proteinExistence type="predicted"/>
<evidence type="ECO:0000313" key="2">
    <source>
        <dbReference type="Proteomes" id="UP001060215"/>
    </source>
</evidence>
<accession>A0ACC0IM55</accession>
<comment type="caution">
    <text evidence="1">The sequence shown here is derived from an EMBL/GenBank/DDBJ whole genome shotgun (WGS) entry which is preliminary data.</text>
</comment>
<sequence length="406" mass="45610">MQMKSSAKYEKKIQEPSTGANTRWMNVISSMSLIATNEQLEKVRMELDNKLFDILSWYEHDKKFWVAAVNNLEEKIKVMKEEHSQLSHEAHECSDSIPEMNKMVFAVQSLGNIRVFCRCRPLSKAEVTAGHETVVDFDAAKDGELGILSGGSTKKTFKFDRVYTPKDDQGYLRLLLLKSKDNEERREGSSNGEATISSFYLVARWVWGEGQAKDRDEVKDDKVIKKILKEGEGYDRPNDGATVKLKLIGKLEDGTIFLKKGHDNDKELFKFKTDEALLTVAPEYAFGSSESHQELAVVPPNSYVMYSAGSTYYHNDSALPTTTLALTDNCLKGTAICQILGFNVKKFGVWLVFSPSQCLIFPAPKPFFCCVVPAFYPIFVPEDVDTFDVEAPNIAMPSLSLAQSNK</sequence>
<name>A0ACC0IM55_9ERIC</name>
<dbReference type="EMBL" id="CM045760">
    <property type="protein sequence ID" value="KAI8026438.1"/>
    <property type="molecule type" value="Genomic_DNA"/>
</dbReference>
<organism evidence="1 2">
    <name type="scientific">Camellia lanceoleosa</name>
    <dbReference type="NCBI Taxonomy" id="1840588"/>
    <lineage>
        <taxon>Eukaryota</taxon>
        <taxon>Viridiplantae</taxon>
        <taxon>Streptophyta</taxon>
        <taxon>Embryophyta</taxon>
        <taxon>Tracheophyta</taxon>
        <taxon>Spermatophyta</taxon>
        <taxon>Magnoliopsida</taxon>
        <taxon>eudicotyledons</taxon>
        <taxon>Gunneridae</taxon>
        <taxon>Pentapetalae</taxon>
        <taxon>asterids</taxon>
        <taxon>Ericales</taxon>
        <taxon>Theaceae</taxon>
        <taxon>Camellia</taxon>
    </lineage>
</organism>
<reference evidence="1 2" key="1">
    <citation type="journal article" date="2022" name="Plant J.">
        <title>Chromosome-level genome of Camellia lanceoleosa provides a valuable resource for understanding genome evolution and self-incompatibility.</title>
        <authorList>
            <person name="Gong W."/>
            <person name="Xiao S."/>
            <person name="Wang L."/>
            <person name="Liao Z."/>
            <person name="Chang Y."/>
            <person name="Mo W."/>
            <person name="Hu G."/>
            <person name="Li W."/>
            <person name="Zhao G."/>
            <person name="Zhu H."/>
            <person name="Hu X."/>
            <person name="Ji K."/>
            <person name="Xiang X."/>
            <person name="Song Q."/>
            <person name="Yuan D."/>
            <person name="Jin S."/>
            <person name="Zhang L."/>
        </authorList>
    </citation>
    <scope>NUCLEOTIDE SEQUENCE [LARGE SCALE GENOMIC DNA]</scope>
    <source>
        <strain evidence="1">SQ_2022a</strain>
    </source>
</reference>